<feature type="compositionally biased region" description="Basic and acidic residues" evidence="1">
    <location>
        <begin position="37"/>
        <end position="46"/>
    </location>
</feature>
<evidence type="ECO:0000313" key="2">
    <source>
        <dbReference type="EMBL" id="QPJ62828.1"/>
    </source>
</evidence>
<protein>
    <submittedName>
        <fullName evidence="2">Uncharacterized protein</fullName>
    </submittedName>
</protein>
<reference evidence="2 3" key="1">
    <citation type="submission" date="2020-02" db="EMBL/GenBank/DDBJ databases">
        <title>Genomic and physiological characterization of two novel Nitrospinaceae genera.</title>
        <authorList>
            <person name="Mueller A.J."/>
            <person name="Jung M.-Y."/>
            <person name="Strachan C.R."/>
            <person name="Herbold C.W."/>
            <person name="Kirkegaard R.H."/>
            <person name="Daims H."/>
        </authorList>
    </citation>
    <scope>NUCLEOTIDE SEQUENCE [LARGE SCALE GENOMIC DNA]</scope>
    <source>
        <strain evidence="2">EB</strain>
    </source>
</reference>
<gene>
    <name evidence="2" type="ORF">G3M70_13460</name>
</gene>
<evidence type="ECO:0000313" key="3">
    <source>
        <dbReference type="Proteomes" id="UP000594688"/>
    </source>
</evidence>
<dbReference type="EMBL" id="CP048685">
    <property type="protein sequence ID" value="QPJ62828.1"/>
    <property type="molecule type" value="Genomic_DNA"/>
</dbReference>
<feature type="region of interest" description="Disordered" evidence="1">
    <location>
        <begin position="26"/>
        <end position="46"/>
    </location>
</feature>
<dbReference type="AlphaFoldDB" id="A0A7T0BXP2"/>
<sequence>MLIPTPVIQDIGEISLALFAKYFEEGGRYPKGGSWRGGDKYGSRSP</sequence>
<name>A0A7T0BXP2_9BACT</name>
<evidence type="ECO:0000256" key="1">
    <source>
        <dbReference type="SAM" id="MobiDB-lite"/>
    </source>
</evidence>
<proteinExistence type="predicted"/>
<dbReference type="KEGG" id="nli:G3M70_13460"/>
<organism evidence="2 3">
    <name type="scientific">Candidatus Nitronauta litoralis</name>
    <dbReference type="NCBI Taxonomy" id="2705533"/>
    <lineage>
        <taxon>Bacteria</taxon>
        <taxon>Pseudomonadati</taxon>
        <taxon>Nitrospinota/Tectimicrobiota group</taxon>
        <taxon>Nitrospinota</taxon>
        <taxon>Nitrospinia</taxon>
        <taxon>Nitrospinales</taxon>
        <taxon>Nitrospinaceae</taxon>
        <taxon>Candidatus Nitronauta</taxon>
    </lineage>
</organism>
<accession>A0A7T0BXP2</accession>
<dbReference type="Proteomes" id="UP000594688">
    <property type="component" value="Chromosome"/>
</dbReference>